<evidence type="ECO:0000256" key="2">
    <source>
        <dbReference type="SAM" id="Phobius"/>
    </source>
</evidence>
<dbReference type="RefSeq" id="WP_203373976.1">
    <property type="nucleotide sequence ID" value="NZ_JAENHP010000001.1"/>
</dbReference>
<accession>A0ABS2A2J9</accession>
<organism evidence="3 4">
    <name type="scientific">Paractinoplanes ovalisporus</name>
    <dbReference type="NCBI Taxonomy" id="2810368"/>
    <lineage>
        <taxon>Bacteria</taxon>
        <taxon>Bacillati</taxon>
        <taxon>Actinomycetota</taxon>
        <taxon>Actinomycetes</taxon>
        <taxon>Micromonosporales</taxon>
        <taxon>Micromonosporaceae</taxon>
        <taxon>Paractinoplanes</taxon>
    </lineage>
</organism>
<feature type="region of interest" description="Disordered" evidence="1">
    <location>
        <begin position="120"/>
        <end position="145"/>
    </location>
</feature>
<keyword evidence="2" id="KW-0472">Membrane</keyword>
<dbReference type="EMBL" id="JAENHP010000001">
    <property type="protein sequence ID" value="MBM2614050.1"/>
    <property type="molecule type" value="Genomic_DNA"/>
</dbReference>
<reference evidence="3 4" key="1">
    <citation type="submission" date="2021-01" db="EMBL/GenBank/DDBJ databases">
        <title>Actinoplanes sp. nov. LDG1-06 isolated from lichen.</title>
        <authorList>
            <person name="Saeng-In P."/>
            <person name="Phongsopitanun W."/>
            <person name="Kanchanasin P."/>
            <person name="Yuki M."/>
            <person name="Kudo T."/>
            <person name="Ohkuma M."/>
            <person name="Tanasupawat S."/>
        </authorList>
    </citation>
    <scope>NUCLEOTIDE SEQUENCE [LARGE SCALE GENOMIC DNA]</scope>
    <source>
        <strain evidence="3 4">LDG1-06</strain>
    </source>
</reference>
<dbReference type="Gene3D" id="3.40.50.300">
    <property type="entry name" value="P-loop containing nucleotide triphosphate hydrolases"/>
    <property type="match status" value="1"/>
</dbReference>
<proteinExistence type="predicted"/>
<gene>
    <name evidence="3" type="ORF">JIG36_00585</name>
</gene>
<evidence type="ECO:0000256" key="1">
    <source>
        <dbReference type="SAM" id="MobiDB-lite"/>
    </source>
</evidence>
<keyword evidence="2" id="KW-0812">Transmembrane</keyword>
<evidence type="ECO:0008006" key="5">
    <source>
        <dbReference type="Google" id="ProtNLM"/>
    </source>
</evidence>
<sequence length="715" mass="78345">MSIDQLRSYFREQSGLAGAWFDRLGAYVDRDPAHAQHVDKSRLAEIRAMLSRARSGAESSLLNVAFLGEFSSGKSFLISGLYGRLSATEDTSGRRTTFSYEGLLPSGPEAVSACPVRVVSVPEPGEDQGGRGRHQRRESRDKPAPRLRVRFAGETEWTDIGPVQSLDQVDSYVTVGSEHLHLREHRDRPVSEAEVAVQGAPFPAVLWDLPGHSSPVPDHADIINRELAEADCYVYVTRAVRALGQADADMIRRLFREHSAHRRKVIWVLTAIDEGEAPDRRSGLLNWQKIQQVNNEYLREKFGGAGKLGESFIGDGFIPVSPAWEAEAELRPPRESLSLRLDSRMNGLRGALNAMIESATGASYLKDYADDLSDAMFEALRGLEGAAHARKQSDAERGHRLRAVDTELELLETGTESLLRSLQSAGSATVRSLVSQNLTGQLANRLHARLDKRIAGADLLKPDAFDRLETEQAGVIADWLEEPDGPAERWDRSYSELTDIVNKAMGDLVTRMSATDSRRIKIPSAWIDVQELARKADREQPATERPPLLERAAGILKNLPGVGAATAVIATGAAQAAAAVGLPAAAVAVLTPVGAGLVLASAGYVAWRATKGRLALREKRDDFKRTLDKTAAEVIQGFELQMNSQVQELVSGVDLFRIRLRTDLHGERRTVSRALETGEVVSESESRELTSMLEDGQRIRSALQQIVAECDAVIR</sequence>
<dbReference type="Proteomes" id="UP000632138">
    <property type="component" value="Unassembled WGS sequence"/>
</dbReference>
<feature type="transmembrane region" description="Helical" evidence="2">
    <location>
        <begin position="584"/>
        <end position="607"/>
    </location>
</feature>
<name>A0ABS2A2J9_9ACTN</name>
<keyword evidence="2" id="KW-1133">Transmembrane helix</keyword>
<evidence type="ECO:0000313" key="4">
    <source>
        <dbReference type="Proteomes" id="UP000632138"/>
    </source>
</evidence>
<evidence type="ECO:0000313" key="3">
    <source>
        <dbReference type="EMBL" id="MBM2614050.1"/>
    </source>
</evidence>
<protein>
    <recommendedName>
        <fullName evidence="5">Dynamin family protein</fullName>
    </recommendedName>
</protein>
<dbReference type="InterPro" id="IPR027417">
    <property type="entry name" value="P-loop_NTPase"/>
</dbReference>
<dbReference type="SUPFAM" id="SSF52540">
    <property type="entry name" value="P-loop containing nucleoside triphosphate hydrolases"/>
    <property type="match status" value="1"/>
</dbReference>
<comment type="caution">
    <text evidence="3">The sequence shown here is derived from an EMBL/GenBank/DDBJ whole genome shotgun (WGS) entry which is preliminary data.</text>
</comment>
<keyword evidence="4" id="KW-1185">Reference proteome</keyword>